<evidence type="ECO:0000313" key="6">
    <source>
        <dbReference type="Proteomes" id="UP000439903"/>
    </source>
</evidence>
<proteinExistence type="predicted"/>
<dbReference type="PANTHER" id="PTHR11246">
    <property type="entry name" value="PRE-MRNA SPLICING FACTOR"/>
    <property type="match status" value="1"/>
</dbReference>
<accession>A0A8H4ERE9</accession>
<evidence type="ECO:0000256" key="3">
    <source>
        <dbReference type="ARBA" id="ARBA00023242"/>
    </source>
</evidence>
<dbReference type="InterPro" id="IPR010491">
    <property type="entry name" value="PRP1_N"/>
</dbReference>
<dbReference type="SUPFAM" id="SSF48452">
    <property type="entry name" value="TPR-like"/>
    <property type="match status" value="1"/>
</dbReference>
<evidence type="ECO:0000259" key="4">
    <source>
        <dbReference type="Pfam" id="PF06424"/>
    </source>
</evidence>
<keyword evidence="6" id="KW-1185">Reference proteome</keyword>
<dbReference type="GO" id="GO:0071013">
    <property type="term" value="C:catalytic step 2 spliceosome"/>
    <property type="evidence" value="ECO:0007669"/>
    <property type="project" value="TreeGrafter"/>
</dbReference>
<comment type="caution">
    <text evidence="5">The sequence shown here is derived from an EMBL/GenBank/DDBJ whole genome shotgun (WGS) entry which is preliminary data.</text>
</comment>
<dbReference type="Gene3D" id="1.25.40.10">
    <property type="entry name" value="Tetratricopeptide repeat domain"/>
    <property type="match status" value="1"/>
</dbReference>
<comment type="subcellular location">
    <subcellularLocation>
        <location evidence="1">Nucleus</location>
    </subcellularLocation>
</comment>
<dbReference type="Proteomes" id="UP000439903">
    <property type="component" value="Unassembled WGS sequence"/>
</dbReference>
<dbReference type="AlphaFoldDB" id="A0A8H4ERE9"/>
<gene>
    <name evidence="5" type="ORF">F8M41_006030</name>
</gene>
<dbReference type="SMART" id="SM00386">
    <property type="entry name" value="HAT"/>
    <property type="match status" value="2"/>
</dbReference>
<dbReference type="PANTHER" id="PTHR11246:SF1">
    <property type="entry name" value="PRE-MRNA-PROCESSING FACTOR 6"/>
    <property type="match status" value="1"/>
</dbReference>
<dbReference type="OrthoDB" id="3034543at2759"/>
<evidence type="ECO:0000256" key="2">
    <source>
        <dbReference type="ARBA" id="ARBA00022737"/>
    </source>
</evidence>
<dbReference type="GO" id="GO:0046540">
    <property type="term" value="C:U4/U6 x U5 tri-snRNP complex"/>
    <property type="evidence" value="ECO:0007669"/>
    <property type="project" value="TreeGrafter"/>
</dbReference>
<evidence type="ECO:0000256" key="1">
    <source>
        <dbReference type="ARBA" id="ARBA00004123"/>
    </source>
</evidence>
<name>A0A8H4ERE9_GIGMA</name>
<dbReference type="InterPro" id="IPR003107">
    <property type="entry name" value="HAT"/>
</dbReference>
<reference evidence="5 6" key="1">
    <citation type="journal article" date="2019" name="Environ. Microbiol.">
        <title>At the nexus of three kingdoms: the genome of the mycorrhizal fungus Gigaspora margarita provides insights into plant, endobacterial and fungal interactions.</title>
        <authorList>
            <person name="Venice F."/>
            <person name="Ghignone S."/>
            <person name="Salvioli di Fossalunga A."/>
            <person name="Amselem J."/>
            <person name="Novero M."/>
            <person name="Xianan X."/>
            <person name="Sedzielewska Toro K."/>
            <person name="Morin E."/>
            <person name="Lipzen A."/>
            <person name="Grigoriev I.V."/>
            <person name="Henrissat B."/>
            <person name="Martin F.M."/>
            <person name="Bonfante P."/>
        </authorList>
    </citation>
    <scope>NUCLEOTIDE SEQUENCE [LARGE SCALE GENOMIC DNA]</scope>
    <source>
        <strain evidence="5 6">BEG34</strain>
    </source>
</reference>
<dbReference type="Pfam" id="PF06424">
    <property type="entry name" value="PRP1_N"/>
    <property type="match status" value="1"/>
</dbReference>
<dbReference type="GO" id="GO:0000244">
    <property type="term" value="P:spliceosomal tri-snRNP complex assembly"/>
    <property type="evidence" value="ECO:0007669"/>
    <property type="project" value="TreeGrafter"/>
</dbReference>
<evidence type="ECO:0000313" key="5">
    <source>
        <dbReference type="EMBL" id="KAF0540930.1"/>
    </source>
</evidence>
<feature type="domain" description="PRP1 splicing factor N-terminal" evidence="4">
    <location>
        <begin position="75"/>
        <end position="126"/>
    </location>
</feature>
<dbReference type="InterPro" id="IPR011990">
    <property type="entry name" value="TPR-like_helical_dom_sf"/>
</dbReference>
<keyword evidence="3" id="KW-0539">Nucleus</keyword>
<dbReference type="InterPro" id="IPR045075">
    <property type="entry name" value="Syf1-like"/>
</dbReference>
<dbReference type="EMBL" id="WTPW01000160">
    <property type="protein sequence ID" value="KAF0540930.1"/>
    <property type="molecule type" value="Genomic_DNA"/>
</dbReference>
<protein>
    <submittedName>
        <fullName evidence="5">Pre-mRNA-processing factor 6</fullName>
    </submittedName>
</protein>
<keyword evidence="2" id="KW-0677">Repeat</keyword>
<organism evidence="5 6">
    <name type="scientific">Gigaspora margarita</name>
    <dbReference type="NCBI Taxonomy" id="4874"/>
    <lineage>
        <taxon>Eukaryota</taxon>
        <taxon>Fungi</taxon>
        <taxon>Fungi incertae sedis</taxon>
        <taxon>Mucoromycota</taxon>
        <taxon>Glomeromycotina</taxon>
        <taxon>Glomeromycetes</taxon>
        <taxon>Diversisporales</taxon>
        <taxon>Gigasporaceae</taxon>
        <taxon>Gigaspora</taxon>
    </lineage>
</organism>
<sequence>MVNFRAKHHQTIATGFITRSDTAREGPADFSNALAKKPSRRMLMNVFKILIMKKMTKRRTKYMKPLTKKWMNVEKLEEAREKEESEKYRAERPKIQQQFADLKRGLAAVTDDEWANLPEIGDLRRKPICEHIRCTTKVCDIKKSASFIEFCDFDKSKTRTGWIASARLEEVAGKLSEARTIIAKGCEECSKKNEDVLLEAARLNNPESARTILANTVQHLPQSVKIWLHAVNLETDMKGQKQVLRRAQVTELVPLSVDLWLALARLETYENAKKVLNCARTCDPTSHEVWIAAARLEEQQGNEKMIDKIINHAVTVLSEKR</sequence>